<evidence type="ECO:0000259" key="9">
    <source>
        <dbReference type="PROSITE" id="PS50109"/>
    </source>
</evidence>
<dbReference type="InterPro" id="IPR036890">
    <property type="entry name" value="HATPase_C_sf"/>
</dbReference>
<evidence type="ECO:0000256" key="1">
    <source>
        <dbReference type="ARBA" id="ARBA00000085"/>
    </source>
</evidence>
<dbReference type="SUPFAM" id="SSF55781">
    <property type="entry name" value="GAF domain-like"/>
    <property type="match status" value="1"/>
</dbReference>
<dbReference type="Gene3D" id="3.30.450.40">
    <property type="match status" value="1"/>
</dbReference>
<dbReference type="AlphaFoldDB" id="A0A8I2KH09"/>
<dbReference type="Proteomes" id="UP000662259">
    <property type="component" value="Unassembled WGS sequence"/>
</dbReference>
<dbReference type="InterPro" id="IPR000014">
    <property type="entry name" value="PAS"/>
</dbReference>
<dbReference type="PRINTS" id="PR00344">
    <property type="entry name" value="BCTRLSENSOR"/>
</dbReference>
<dbReference type="SUPFAM" id="SSF55785">
    <property type="entry name" value="PYP-like sensor domain (PAS domain)"/>
    <property type="match status" value="3"/>
</dbReference>
<dbReference type="InterPro" id="IPR005467">
    <property type="entry name" value="His_kinase_dom"/>
</dbReference>
<dbReference type="InterPro" id="IPR001610">
    <property type="entry name" value="PAC"/>
</dbReference>
<evidence type="ECO:0000256" key="8">
    <source>
        <dbReference type="ARBA" id="ARBA00023012"/>
    </source>
</evidence>
<evidence type="ECO:0000256" key="4">
    <source>
        <dbReference type="ARBA" id="ARBA00022679"/>
    </source>
</evidence>
<dbReference type="Gene3D" id="1.10.287.130">
    <property type="match status" value="1"/>
</dbReference>
<evidence type="ECO:0000256" key="7">
    <source>
        <dbReference type="ARBA" id="ARBA00022840"/>
    </source>
</evidence>
<keyword evidence="6" id="KW-0418">Kinase</keyword>
<dbReference type="InterPro" id="IPR000700">
    <property type="entry name" value="PAS-assoc_C"/>
</dbReference>
<keyword evidence="3" id="KW-0597">Phosphoprotein</keyword>
<dbReference type="SMART" id="SM00086">
    <property type="entry name" value="PAC"/>
    <property type="match status" value="3"/>
</dbReference>
<dbReference type="GO" id="GO:0000155">
    <property type="term" value="F:phosphorelay sensor kinase activity"/>
    <property type="evidence" value="ECO:0007669"/>
    <property type="project" value="InterPro"/>
</dbReference>
<dbReference type="CDD" id="cd00130">
    <property type="entry name" value="PAS"/>
    <property type="match status" value="1"/>
</dbReference>
<evidence type="ECO:0000313" key="11">
    <source>
        <dbReference type="EMBL" id="NKM46079.1"/>
    </source>
</evidence>
<evidence type="ECO:0000256" key="3">
    <source>
        <dbReference type="ARBA" id="ARBA00022553"/>
    </source>
</evidence>
<evidence type="ECO:0000313" key="12">
    <source>
        <dbReference type="Proteomes" id="UP000662259"/>
    </source>
</evidence>
<dbReference type="InterPro" id="IPR013656">
    <property type="entry name" value="PAS_4"/>
</dbReference>
<dbReference type="InterPro" id="IPR029016">
    <property type="entry name" value="GAF-like_dom_sf"/>
</dbReference>
<dbReference type="PANTHER" id="PTHR43065:SF10">
    <property type="entry name" value="PEROXIDE STRESS-ACTIVATED HISTIDINE KINASE MAK3"/>
    <property type="match status" value="1"/>
</dbReference>
<feature type="domain" description="PAC" evidence="10">
    <location>
        <begin position="205"/>
        <end position="257"/>
    </location>
</feature>
<dbReference type="Gene3D" id="3.30.565.10">
    <property type="entry name" value="Histidine kinase-like ATPase, C-terminal domain"/>
    <property type="match status" value="1"/>
</dbReference>
<comment type="catalytic activity">
    <reaction evidence="1">
        <text>ATP + protein L-histidine = ADP + protein N-phospho-L-histidine.</text>
        <dbReference type="EC" id="2.7.13.3"/>
    </reaction>
</comment>
<accession>A0A8I2KH09</accession>
<dbReference type="PROSITE" id="PS50113">
    <property type="entry name" value="PAC"/>
    <property type="match status" value="2"/>
</dbReference>
<dbReference type="Pfam" id="PF02518">
    <property type="entry name" value="HATPase_c"/>
    <property type="match status" value="1"/>
</dbReference>
<comment type="caution">
    <text evidence="11">The sequence shown here is derived from an EMBL/GenBank/DDBJ whole genome shotgun (WGS) entry which is preliminary data.</text>
</comment>
<dbReference type="SMART" id="SM00387">
    <property type="entry name" value="HATPase_c"/>
    <property type="match status" value="1"/>
</dbReference>
<dbReference type="SMART" id="SM00091">
    <property type="entry name" value="PAS"/>
    <property type="match status" value="3"/>
</dbReference>
<dbReference type="InterPro" id="IPR035965">
    <property type="entry name" value="PAS-like_dom_sf"/>
</dbReference>
<dbReference type="Pfam" id="PF08447">
    <property type="entry name" value="PAS_3"/>
    <property type="match status" value="1"/>
</dbReference>
<dbReference type="EMBL" id="WIEZ01000007">
    <property type="protein sequence ID" value="NKM46079.1"/>
    <property type="molecule type" value="Genomic_DNA"/>
</dbReference>
<keyword evidence="4" id="KW-0808">Transferase</keyword>
<keyword evidence="5" id="KW-0547">Nucleotide-binding</keyword>
<reference evidence="11" key="1">
    <citation type="submission" date="2019-10" db="EMBL/GenBank/DDBJ databases">
        <title>Rhizobium leguminosarum symbiovar viciae collection.</title>
        <authorList>
            <person name="Boivin S."/>
            <person name="Lepetit M."/>
        </authorList>
    </citation>
    <scope>NUCLEOTIDE SEQUENCE</scope>
    <source>
        <strain evidence="11">L143</strain>
    </source>
</reference>
<dbReference type="EC" id="2.7.13.3" evidence="2"/>
<dbReference type="Gene3D" id="2.10.70.100">
    <property type="match status" value="1"/>
</dbReference>
<proteinExistence type="predicted"/>
<dbReference type="RefSeq" id="WP_168276318.1">
    <property type="nucleotide sequence ID" value="NZ_WIEZ01000007.1"/>
</dbReference>
<sequence length="804" mass="89529">MSISLNEQATPTEPDAALILDHLPGLVWTTDESGTISYCNARFGEYAGIDFGLSRSSHWASVLHPDDVIFAVQYGRSARWTEGHTVINARLRRNDGEFRWFELAASPLADGGKVCWLGTELHESASERAQEEIESRFRRFLNCLSLPALLITPALELEFANHAALRWYGFRPEGSEQVTSADMESRKFDEILLPLKAYMEGEQTAVVSYQAQHADGTLRSLEAQVVPIIDKSGELTNYVVLQNDVQDSRDAAYLFGKEMEILDMVARGTPSARVLQELCNVVDDLIPDLLCCFLELSLDRKFFRMGAAPRLPSEFREIFDRKSVAADKNACSVAALSKKAVEIQNLGESDHRDTSMGQFMLANKLNYCHAIPILSPFGNTAGIFAILRHQYTELKPHELQIIDRTAHIAGISIDRTRHEEALVKRETQFERSQAQLVAAQRISSTGSFTSDIQRDENIWSEEFYRIFDLDPKLAPSIDAVRERIHPEDLERFNVEMQRGLTGEGSDFVFRIIRTDASVRFIRGLAKVTRYVGDHPIFMGTVQDITETKRAEDALRRGEEALLKAREELAYVSRAMTISALTTSIAHEVSQPLSGILANANACVRLLALDPPDIATAADTARRTIRDTMRATEVVKRLRAMFSRQAPTMEEIDLNEIAREVIALSARDMRERSIVLESRLASGLPSVRGDRIQLQQVILNLVLNGIEAMAEIEGRPRRLLVLTSPDEDMLTLSIVDAGVGIAADSAERLFEPFFTTKRNGMGIGLSISRSIIENHGGSMWATPNDGPGTTVAFSIPKIPPLAQSV</sequence>
<dbReference type="InterPro" id="IPR004358">
    <property type="entry name" value="Sig_transdc_His_kin-like_C"/>
</dbReference>
<dbReference type="InterPro" id="IPR003661">
    <property type="entry name" value="HisK_dim/P_dom"/>
</dbReference>
<keyword evidence="8" id="KW-0902">Two-component regulatory system</keyword>
<keyword evidence="7" id="KW-0067">ATP-binding</keyword>
<dbReference type="SMART" id="SM00388">
    <property type="entry name" value="HisKA"/>
    <property type="match status" value="1"/>
</dbReference>
<evidence type="ECO:0000256" key="5">
    <source>
        <dbReference type="ARBA" id="ARBA00022741"/>
    </source>
</evidence>
<dbReference type="Pfam" id="PF08448">
    <property type="entry name" value="PAS_4"/>
    <property type="match status" value="2"/>
</dbReference>
<dbReference type="PROSITE" id="PS50109">
    <property type="entry name" value="HIS_KIN"/>
    <property type="match status" value="1"/>
</dbReference>
<protein>
    <recommendedName>
        <fullName evidence="2">histidine kinase</fullName>
        <ecNumber evidence="2">2.7.13.3</ecNumber>
    </recommendedName>
</protein>
<organism evidence="11 12">
    <name type="scientific">Rhizobium leguminosarum bv. viciae</name>
    <dbReference type="NCBI Taxonomy" id="387"/>
    <lineage>
        <taxon>Bacteria</taxon>
        <taxon>Pseudomonadati</taxon>
        <taxon>Pseudomonadota</taxon>
        <taxon>Alphaproteobacteria</taxon>
        <taxon>Hyphomicrobiales</taxon>
        <taxon>Rhizobiaceae</taxon>
        <taxon>Rhizobium/Agrobacterium group</taxon>
        <taxon>Rhizobium</taxon>
    </lineage>
</organism>
<dbReference type="NCBIfam" id="TIGR00229">
    <property type="entry name" value="sensory_box"/>
    <property type="match status" value="2"/>
</dbReference>
<dbReference type="SUPFAM" id="SSF55874">
    <property type="entry name" value="ATPase domain of HSP90 chaperone/DNA topoisomerase II/histidine kinase"/>
    <property type="match status" value="1"/>
</dbReference>
<evidence type="ECO:0000256" key="2">
    <source>
        <dbReference type="ARBA" id="ARBA00012438"/>
    </source>
</evidence>
<gene>
    <name evidence="11" type="ORF">GFL91_13995</name>
</gene>
<dbReference type="InterPro" id="IPR013655">
    <property type="entry name" value="PAS_fold_3"/>
</dbReference>
<dbReference type="Gene3D" id="3.30.450.20">
    <property type="entry name" value="PAS domain"/>
    <property type="match status" value="3"/>
</dbReference>
<name>A0A8I2KH09_RHILV</name>
<dbReference type="InterPro" id="IPR003594">
    <property type="entry name" value="HATPase_dom"/>
</dbReference>
<dbReference type="GO" id="GO:0005524">
    <property type="term" value="F:ATP binding"/>
    <property type="evidence" value="ECO:0007669"/>
    <property type="project" value="UniProtKB-KW"/>
</dbReference>
<feature type="domain" description="Histidine kinase" evidence="9">
    <location>
        <begin position="583"/>
        <end position="798"/>
    </location>
</feature>
<dbReference type="PANTHER" id="PTHR43065">
    <property type="entry name" value="SENSOR HISTIDINE KINASE"/>
    <property type="match status" value="1"/>
</dbReference>
<feature type="domain" description="PAC" evidence="10">
    <location>
        <begin position="505"/>
        <end position="556"/>
    </location>
</feature>
<evidence type="ECO:0000256" key="6">
    <source>
        <dbReference type="ARBA" id="ARBA00022777"/>
    </source>
</evidence>
<evidence type="ECO:0000259" key="10">
    <source>
        <dbReference type="PROSITE" id="PS50113"/>
    </source>
</evidence>